<organism evidence="1 2">
    <name type="scientific">Choristoneura fumiferana</name>
    <name type="common">Spruce budworm moth</name>
    <name type="synonym">Archips fumiferana</name>
    <dbReference type="NCBI Taxonomy" id="7141"/>
    <lineage>
        <taxon>Eukaryota</taxon>
        <taxon>Metazoa</taxon>
        <taxon>Ecdysozoa</taxon>
        <taxon>Arthropoda</taxon>
        <taxon>Hexapoda</taxon>
        <taxon>Insecta</taxon>
        <taxon>Pterygota</taxon>
        <taxon>Neoptera</taxon>
        <taxon>Endopterygota</taxon>
        <taxon>Lepidoptera</taxon>
        <taxon>Glossata</taxon>
        <taxon>Ditrysia</taxon>
        <taxon>Tortricoidea</taxon>
        <taxon>Tortricidae</taxon>
        <taxon>Tortricinae</taxon>
        <taxon>Choristoneura</taxon>
    </lineage>
</organism>
<reference evidence="1 2" key="1">
    <citation type="journal article" date="2022" name="Genome Biol. Evol.">
        <title>The Spruce Budworm Genome: Reconstructing the Evolutionary History of Antifreeze Proteins.</title>
        <authorList>
            <person name="Beliveau C."/>
            <person name="Gagne P."/>
            <person name="Picq S."/>
            <person name="Vernygora O."/>
            <person name="Keeling C.I."/>
            <person name="Pinkney K."/>
            <person name="Doucet D."/>
            <person name="Wen F."/>
            <person name="Johnston J.S."/>
            <person name="Maaroufi H."/>
            <person name="Boyle B."/>
            <person name="Laroche J."/>
            <person name="Dewar K."/>
            <person name="Juretic N."/>
            <person name="Blackburn G."/>
            <person name="Nisole A."/>
            <person name="Brunet B."/>
            <person name="Brandao M."/>
            <person name="Lumley L."/>
            <person name="Duan J."/>
            <person name="Quan G."/>
            <person name="Lucarotti C.J."/>
            <person name="Roe A.D."/>
            <person name="Sperling F.A.H."/>
            <person name="Levesque R.C."/>
            <person name="Cusson M."/>
        </authorList>
    </citation>
    <scope>NUCLEOTIDE SEQUENCE [LARGE SCALE GENOMIC DNA]</scope>
    <source>
        <strain evidence="1">Glfc:IPQL:Cfum</strain>
    </source>
</reference>
<evidence type="ECO:0000313" key="2">
    <source>
        <dbReference type="Proteomes" id="UP001064048"/>
    </source>
</evidence>
<gene>
    <name evidence="1" type="ORF">MSG28_001092</name>
</gene>
<evidence type="ECO:0000313" key="1">
    <source>
        <dbReference type="EMBL" id="KAI8431002.1"/>
    </source>
</evidence>
<proteinExistence type="predicted"/>
<protein>
    <submittedName>
        <fullName evidence="1">Uncharacterized protein</fullName>
    </submittedName>
</protein>
<name>A0ACC0K3H5_CHOFU</name>
<sequence length="462" mass="52711">MSEDTPIERHSELEIEENQGVVEAPATSSDEAEFEDAWQEEPGQDETIELEGENEENEENDGEIVKQLARYELESQFILRLPPEPAKVLSEVLKTGENLKNRLTIQIENDMRHGEVRMDHWLMHAKIVDLPTVVEALKTIDCKSFYKTADIAQMMICKQDPEPPSTDDESTARNKKKDPYKVEKKFLWPHGVTPPTKNIRKRRFRKTLRKKFVEAPEIEKEVKRLLRADNEAVSVTWEIINEEDDQLSKPEPSPSSSYRSEKRTKSERAPKREVTTPKAKATATATAPNPESSNVVDIFGGALSDSDLEEENINVGIENCHLSPYYSRISDTIQDGLHGSEFNSQMFPFPETPKASTSKACKFGVLPVGTASIGLSSEDDSDYQNARTDISKENMSFRINQVKTELDELKQRRQRTQHEISGIENQALRQRFQDVLHTLNQDIMFKDMEYQGLLTLQNSEVI</sequence>
<comment type="caution">
    <text evidence="1">The sequence shown here is derived from an EMBL/GenBank/DDBJ whole genome shotgun (WGS) entry which is preliminary data.</text>
</comment>
<accession>A0ACC0K3H5</accession>
<keyword evidence="2" id="KW-1185">Reference proteome</keyword>
<dbReference type="EMBL" id="CM046131">
    <property type="protein sequence ID" value="KAI8431002.1"/>
    <property type="molecule type" value="Genomic_DNA"/>
</dbReference>
<dbReference type="Proteomes" id="UP001064048">
    <property type="component" value="Chromosome Z"/>
</dbReference>